<organism evidence="1 2">
    <name type="scientific">Phytophthora nicotianae P1569</name>
    <dbReference type="NCBI Taxonomy" id="1317065"/>
    <lineage>
        <taxon>Eukaryota</taxon>
        <taxon>Sar</taxon>
        <taxon>Stramenopiles</taxon>
        <taxon>Oomycota</taxon>
        <taxon>Peronosporomycetes</taxon>
        <taxon>Peronosporales</taxon>
        <taxon>Peronosporaceae</taxon>
        <taxon>Phytophthora</taxon>
    </lineage>
</organism>
<proteinExistence type="predicted"/>
<keyword evidence="2" id="KW-1185">Reference proteome</keyword>
<dbReference type="Proteomes" id="UP000018721">
    <property type="component" value="Unassembled WGS sequence"/>
</dbReference>
<dbReference type="AlphaFoldDB" id="V9EW80"/>
<dbReference type="EMBL" id="ANIZ01001970">
    <property type="protein sequence ID" value="ETI43505.1"/>
    <property type="molecule type" value="Genomic_DNA"/>
</dbReference>
<dbReference type="OrthoDB" id="122764at2759"/>
<name>V9EW80_PHYNI</name>
<gene>
    <name evidence="1" type="ORF">F443_11527</name>
</gene>
<dbReference type="eggNOG" id="KOG0817">
    <property type="taxonomic scope" value="Eukaryota"/>
</dbReference>
<sequence length="209" mass="23776">MKDGKNVHANFILHGSLQPLTLPKRRRPDSLMKQQQYRQSQVLRENVSVVDLEKEPRTSRSWQWVCSALVSRDKGECCVNVVESVFVDKQQIWSWYFTDGGVVRRKPRSRHTADQVHRAFVQFADEFGRPDSAVDPTTRPVAVCWFDKKDNPSVVPFLCAPDLLSFLQSVSSSSSCSAAISTFIRPRGELDPVCYANLEHEFTYVALSP</sequence>
<comment type="caution">
    <text evidence="1">The sequence shown here is derived from an EMBL/GenBank/DDBJ whole genome shotgun (WGS) entry which is preliminary data.</text>
</comment>
<evidence type="ECO:0000313" key="1">
    <source>
        <dbReference type="EMBL" id="ETI43504.1"/>
    </source>
</evidence>
<dbReference type="HOGENOM" id="CLU_1317718_0_0_1"/>
<dbReference type="EMBL" id="ANIZ01001970">
    <property type="protein sequence ID" value="ETI43504.1"/>
    <property type="molecule type" value="Genomic_DNA"/>
</dbReference>
<protein>
    <submittedName>
        <fullName evidence="1">Uncharacterized protein</fullName>
    </submittedName>
</protein>
<evidence type="ECO:0000313" key="2">
    <source>
        <dbReference type="Proteomes" id="UP000018721"/>
    </source>
</evidence>
<accession>V9EW80</accession>
<reference evidence="1 2" key="1">
    <citation type="submission" date="2013-11" db="EMBL/GenBank/DDBJ databases">
        <title>The Genome Sequence of Phytophthora parasitica P1569.</title>
        <authorList>
            <consortium name="The Broad Institute Genomics Platform"/>
            <person name="Russ C."/>
            <person name="Tyler B."/>
            <person name="Panabieres F."/>
            <person name="Shan W."/>
            <person name="Tripathy S."/>
            <person name="Grunwald N."/>
            <person name="Machado M."/>
            <person name="Johnson C.S."/>
            <person name="Arredondo F."/>
            <person name="Hong C."/>
            <person name="Coffey M."/>
            <person name="Young S.K."/>
            <person name="Zeng Q."/>
            <person name="Gargeya S."/>
            <person name="Fitzgerald M."/>
            <person name="Abouelleil A."/>
            <person name="Alvarado L."/>
            <person name="Chapman S.B."/>
            <person name="Gainer-Dewar J."/>
            <person name="Goldberg J."/>
            <person name="Griggs A."/>
            <person name="Gujja S."/>
            <person name="Hansen M."/>
            <person name="Howarth C."/>
            <person name="Imamovic A."/>
            <person name="Ireland A."/>
            <person name="Larimer J."/>
            <person name="McCowan C."/>
            <person name="Murphy C."/>
            <person name="Pearson M."/>
            <person name="Poon T.W."/>
            <person name="Priest M."/>
            <person name="Roberts A."/>
            <person name="Saif S."/>
            <person name="Shea T."/>
            <person name="Sykes S."/>
            <person name="Wortman J."/>
            <person name="Nusbaum C."/>
            <person name="Birren B."/>
        </authorList>
    </citation>
    <scope>NUCLEOTIDE SEQUENCE [LARGE SCALE GENOMIC DNA]</scope>
    <source>
        <strain evidence="1 2">P1569</strain>
    </source>
</reference>